<keyword evidence="1" id="KW-1133">Transmembrane helix</keyword>
<dbReference type="EMBL" id="CP026995">
    <property type="protein sequence ID" value="QLH06402.1"/>
    <property type="molecule type" value="Genomic_DNA"/>
</dbReference>
<gene>
    <name evidence="2" type="ORF">C5F50_04410</name>
</gene>
<feature type="transmembrane region" description="Helical" evidence="1">
    <location>
        <begin position="38"/>
        <end position="56"/>
    </location>
</feature>
<keyword evidence="3" id="KW-1185">Reference proteome</keyword>
<reference evidence="2 3" key="1">
    <citation type="submission" date="2018-02" db="EMBL/GenBank/DDBJ databases">
        <title>Complete genome of Nitrosopumilus ureaphilus PS0.</title>
        <authorList>
            <person name="Qin W."/>
            <person name="Zheng Y."/>
            <person name="Stahl D.A."/>
        </authorList>
    </citation>
    <scope>NUCLEOTIDE SEQUENCE [LARGE SCALE GENOMIC DNA]</scope>
    <source>
        <strain evidence="2 3">PS0</strain>
    </source>
</reference>
<sequence>MVHSEHNKSKNSGGFALIILGALMLFLAPNIYPEMPELGTMALFGGIIIGGIGFYLKFFRARVKKE</sequence>
<protein>
    <submittedName>
        <fullName evidence="2">Uncharacterized protein</fullName>
    </submittedName>
</protein>
<evidence type="ECO:0000313" key="3">
    <source>
        <dbReference type="Proteomes" id="UP000509478"/>
    </source>
</evidence>
<proteinExistence type="predicted"/>
<accession>A0A7D5RAR8</accession>
<dbReference type="KEGG" id="nue:C5F50_04410"/>
<keyword evidence="1" id="KW-0472">Membrane</keyword>
<dbReference type="AlphaFoldDB" id="A0A7D5RAR8"/>
<dbReference type="Proteomes" id="UP000509478">
    <property type="component" value="Chromosome"/>
</dbReference>
<dbReference type="RefSeq" id="WP_179372479.1">
    <property type="nucleotide sequence ID" value="NZ_CP026995.1"/>
</dbReference>
<feature type="transmembrane region" description="Helical" evidence="1">
    <location>
        <begin position="12"/>
        <end position="32"/>
    </location>
</feature>
<evidence type="ECO:0000313" key="2">
    <source>
        <dbReference type="EMBL" id="QLH06402.1"/>
    </source>
</evidence>
<name>A0A7D5RAR8_9ARCH</name>
<organism evidence="2 3">
    <name type="scientific">Nitrosopumilus ureiphilus</name>
    <dbReference type="NCBI Taxonomy" id="1470067"/>
    <lineage>
        <taxon>Archaea</taxon>
        <taxon>Nitrososphaerota</taxon>
        <taxon>Nitrososphaeria</taxon>
        <taxon>Nitrosopumilales</taxon>
        <taxon>Nitrosopumilaceae</taxon>
        <taxon>Nitrosopumilus</taxon>
    </lineage>
</organism>
<dbReference type="OrthoDB" id="11865at2157"/>
<dbReference type="GeneID" id="56067286"/>
<evidence type="ECO:0000256" key="1">
    <source>
        <dbReference type="SAM" id="Phobius"/>
    </source>
</evidence>
<keyword evidence="1" id="KW-0812">Transmembrane</keyword>